<proteinExistence type="predicted"/>
<dbReference type="SUPFAM" id="SSF63829">
    <property type="entry name" value="Calcium-dependent phosphotriesterase"/>
    <property type="match status" value="1"/>
</dbReference>
<gene>
    <name evidence="2" type="ORF">ACIGXA_16865</name>
</gene>
<organism evidence="2 3">
    <name type="scientific">Streptomyces fildesensis</name>
    <dbReference type="NCBI Taxonomy" id="375757"/>
    <lineage>
        <taxon>Bacteria</taxon>
        <taxon>Bacillati</taxon>
        <taxon>Actinomycetota</taxon>
        <taxon>Actinomycetes</taxon>
        <taxon>Kitasatosporales</taxon>
        <taxon>Streptomycetaceae</taxon>
        <taxon>Streptomyces</taxon>
    </lineage>
</organism>
<evidence type="ECO:0000313" key="2">
    <source>
        <dbReference type="EMBL" id="MFI9102192.1"/>
    </source>
</evidence>
<dbReference type="Proteomes" id="UP001614394">
    <property type="component" value="Unassembled WGS sequence"/>
</dbReference>
<protein>
    <submittedName>
        <fullName evidence="2">Alkaline phosphatase PhoX</fullName>
    </submittedName>
</protein>
<feature type="chain" id="PRO_5046324045" evidence="1">
    <location>
        <begin position="20"/>
        <end position="471"/>
    </location>
</feature>
<dbReference type="EMBL" id="JBITYG010000004">
    <property type="protein sequence ID" value="MFI9102192.1"/>
    <property type="molecule type" value="Genomic_DNA"/>
</dbReference>
<comment type="caution">
    <text evidence="2">The sequence shown here is derived from an EMBL/GenBank/DDBJ whole genome shotgun (WGS) entry which is preliminary data.</text>
</comment>
<feature type="signal peptide" evidence="1">
    <location>
        <begin position="1"/>
        <end position="19"/>
    </location>
</feature>
<dbReference type="Pfam" id="PF05787">
    <property type="entry name" value="PhoX"/>
    <property type="match status" value="1"/>
</dbReference>
<reference evidence="2 3" key="1">
    <citation type="submission" date="2024-10" db="EMBL/GenBank/DDBJ databases">
        <title>The Natural Products Discovery Center: Release of the First 8490 Sequenced Strains for Exploring Actinobacteria Biosynthetic Diversity.</title>
        <authorList>
            <person name="Kalkreuter E."/>
            <person name="Kautsar S.A."/>
            <person name="Yang D."/>
            <person name="Bader C.D."/>
            <person name="Teijaro C.N."/>
            <person name="Fluegel L."/>
            <person name="Davis C.M."/>
            <person name="Simpson J.R."/>
            <person name="Lauterbach L."/>
            <person name="Steele A.D."/>
            <person name="Gui C."/>
            <person name="Meng S."/>
            <person name="Li G."/>
            <person name="Viehrig K."/>
            <person name="Ye F."/>
            <person name="Su P."/>
            <person name="Kiefer A.F."/>
            <person name="Nichols A."/>
            <person name="Cepeda A.J."/>
            <person name="Yan W."/>
            <person name="Fan B."/>
            <person name="Jiang Y."/>
            <person name="Adhikari A."/>
            <person name="Zheng C.-J."/>
            <person name="Schuster L."/>
            <person name="Cowan T.M."/>
            <person name="Smanski M.J."/>
            <person name="Chevrette M.G."/>
            <person name="De Carvalho L.P.S."/>
            <person name="Shen B."/>
        </authorList>
    </citation>
    <scope>NUCLEOTIDE SEQUENCE [LARGE SCALE GENOMIC DNA]</scope>
    <source>
        <strain evidence="2 3">NPDC053399</strain>
    </source>
</reference>
<sequence length="471" mass="49544">MKRPLTVLAAAMVALTAGAGAMFAGSVPDRAEAADRGNPHGVTGDLAHSSTRAIGKAEALAHPERLVTLAKSLHTRVVNARLPLTTDQGALWPSDSDPRWLISCNESDPDKPGLLRTELATGRSQTILTGTESCDPVRRTAWGTIIIGEETGGGPEGGRLYELIDPLHTTGVTLDRSTGRFSGGTGAANLTVRPGVGRMSYEGISVLPNGLLYYADENRPDKGAPGGALFKFVPDKPRAAGAGPIHRLSESPFASGRVYGLRLGRYEGGRDYGQGTQTGQGAWIPVPDRTDPDLTGATTALHLTGLYRPEDMDLDGTALAAGQVRACVNETGNEDEAQNWGESVCLTDGTVAAATTNAAIPQVQLFVPGSPAVNMPDNMAFRPGRGTWVVHEDGDTESDLQGFHGNDLWSCLPDGSDPDLQSDGCVRVATVNDPMGSFTGGVFDATGRHLYVIVQYNVTGYGVLLDISGWK</sequence>
<dbReference type="InterPro" id="IPR008557">
    <property type="entry name" value="PhoX"/>
</dbReference>
<dbReference type="RefSeq" id="WP_399649516.1">
    <property type="nucleotide sequence ID" value="NZ_JBITYG010000004.1"/>
</dbReference>
<name>A0ABW8C8J1_9ACTN</name>
<evidence type="ECO:0000313" key="3">
    <source>
        <dbReference type="Proteomes" id="UP001614394"/>
    </source>
</evidence>
<keyword evidence="1" id="KW-0732">Signal</keyword>
<accession>A0ABW8C8J1</accession>
<keyword evidence="3" id="KW-1185">Reference proteome</keyword>
<evidence type="ECO:0000256" key="1">
    <source>
        <dbReference type="SAM" id="SignalP"/>
    </source>
</evidence>